<proteinExistence type="predicted"/>
<dbReference type="PANTHER" id="PTHR30485">
    <property type="entry name" value="NI/FE-HYDROGENASE 1 B-TYPE CYTOCHROME SUBUNIT"/>
    <property type="match status" value="1"/>
</dbReference>
<feature type="transmembrane region" description="Helical" evidence="6">
    <location>
        <begin position="14"/>
        <end position="33"/>
    </location>
</feature>
<dbReference type="Gene3D" id="1.20.950.20">
    <property type="entry name" value="Transmembrane di-heme cytochromes, Chain C"/>
    <property type="match status" value="1"/>
</dbReference>
<accession>A0ABM7Y6K5</accession>
<dbReference type="InterPro" id="IPR051542">
    <property type="entry name" value="Hydrogenase_cytochrome"/>
</dbReference>
<sequence length="228" mass="24932">MSEKLVPVKVWDGWVRLFHWGTAGCVLVSYFSAKSGAWNLHYGSGYLLLTLVTFRILWGLVGSENARFWTFLRSPLAALRQLGKFRRVEPDTETTHNPAGAWMVVVLLALLLAQGVSGLMANHDVGFTYSQHGPLANWVSESTSERMTNLHATLINLLLLAVLAHVLAVVSYRLFKGQDLVVPMVTGTKRIPASHAKAPRLANPALGAVLLAAAAFGVWYVRRLGMGA</sequence>
<dbReference type="InterPro" id="IPR011577">
    <property type="entry name" value="Cyt_b561_bac/Ni-Hgenase"/>
</dbReference>
<keyword evidence="4 6" id="KW-1133">Transmembrane helix</keyword>
<evidence type="ECO:0000256" key="4">
    <source>
        <dbReference type="ARBA" id="ARBA00022989"/>
    </source>
</evidence>
<feature type="transmembrane region" description="Helical" evidence="6">
    <location>
        <begin position="99"/>
        <end position="121"/>
    </location>
</feature>
<name>A0ABM7Y6K5_9PROT</name>
<feature type="transmembrane region" description="Helical" evidence="6">
    <location>
        <begin position="45"/>
        <end position="61"/>
    </location>
</feature>
<dbReference type="SUPFAM" id="SSF81342">
    <property type="entry name" value="Transmembrane di-heme cytochromes"/>
    <property type="match status" value="1"/>
</dbReference>
<feature type="transmembrane region" description="Helical" evidence="6">
    <location>
        <begin position="201"/>
        <end position="221"/>
    </location>
</feature>
<evidence type="ECO:0000256" key="5">
    <source>
        <dbReference type="ARBA" id="ARBA00023136"/>
    </source>
</evidence>
<evidence type="ECO:0000256" key="2">
    <source>
        <dbReference type="ARBA" id="ARBA00022475"/>
    </source>
</evidence>
<evidence type="ECO:0000313" key="8">
    <source>
        <dbReference type="EMBL" id="BDG73559.1"/>
    </source>
</evidence>
<gene>
    <name evidence="8" type="ORF">Rmf_34880</name>
</gene>
<dbReference type="EMBL" id="AP025637">
    <property type="protein sequence ID" value="BDG73559.1"/>
    <property type="molecule type" value="Genomic_DNA"/>
</dbReference>
<evidence type="ECO:0000256" key="1">
    <source>
        <dbReference type="ARBA" id="ARBA00004651"/>
    </source>
</evidence>
<feature type="transmembrane region" description="Helical" evidence="6">
    <location>
        <begin position="154"/>
        <end position="175"/>
    </location>
</feature>
<keyword evidence="5 6" id="KW-0472">Membrane</keyword>
<evidence type="ECO:0000256" key="6">
    <source>
        <dbReference type="SAM" id="Phobius"/>
    </source>
</evidence>
<keyword evidence="2" id="KW-1003">Cell membrane</keyword>
<feature type="domain" description="Cytochrome b561 bacterial/Ni-hydrogenase" evidence="7">
    <location>
        <begin position="10"/>
        <end position="187"/>
    </location>
</feature>
<comment type="subcellular location">
    <subcellularLocation>
        <location evidence="1">Cell membrane</location>
        <topology evidence="1">Multi-pass membrane protein</topology>
    </subcellularLocation>
</comment>
<reference evidence="8 9" key="1">
    <citation type="journal article" date="2016" name="Microbes Environ.">
        <title>Phylogenetically diverse aerobic anoxygenic phototrophic bacteria isolated from epilithic biofilms in Tama river, Japan.</title>
        <authorList>
            <person name="Hirose S."/>
            <person name="Matsuura K."/>
            <person name="Haruta S."/>
        </authorList>
    </citation>
    <scope>NUCLEOTIDE SEQUENCE [LARGE SCALE GENOMIC DNA]</scope>
    <source>
        <strain evidence="8 9">S08</strain>
    </source>
</reference>
<dbReference type="Proteomes" id="UP000831327">
    <property type="component" value="Chromosome"/>
</dbReference>
<protein>
    <submittedName>
        <fullName evidence="8">Hydrogenase</fullName>
    </submittedName>
</protein>
<dbReference type="PANTHER" id="PTHR30485:SF2">
    <property type="entry name" value="BLL0597 PROTEIN"/>
    <property type="match status" value="1"/>
</dbReference>
<keyword evidence="3 6" id="KW-0812">Transmembrane</keyword>
<dbReference type="RefSeq" id="WP_244407779.1">
    <property type="nucleotide sequence ID" value="NZ_AP025637.1"/>
</dbReference>
<dbReference type="InterPro" id="IPR016174">
    <property type="entry name" value="Di-haem_cyt_TM"/>
</dbReference>
<evidence type="ECO:0000259" key="7">
    <source>
        <dbReference type="Pfam" id="PF01292"/>
    </source>
</evidence>
<organism evidence="8 9">
    <name type="scientific">Roseomonas fluvialis</name>
    <dbReference type="NCBI Taxonomy" id="1750527"/>
    <lineage>
        <taxon>Bacteria</taxon>
        <taxon>Pseudomonadati</taxon>
        <taxon>Pseudomonadota</taxon>
        <taxon>Alphaproteobacteria</taxon>
        <taxon>Acetobacterales</taxon>
        <taxon>Roseomonadaceae</taxon>
        <taxon>Roseomonas</taxon>
    </lineage>
</organism>
<dbReference type="Pfam" id="PF01292">
    <property type="entry name" value="Ni_hydr_CYTB"/>
    <property type="match status" value="1"/>
</dbReference>
<evidence type="ECO:0000313" key="9">
    <source>
        <dbReference type="Proteomes" id="UP000831327"/>
    </source>
</evidence>
<keyword evidence="9" id="KW-1185">Reference proteome</keyword>
<evidence type="ECO:0000256" key="3">
    <source>
        <dbReference type="ARBA" id="ARBA00022692"/>
    </source>
</evidence>